<dbReference type="AlphaFoldDB" id="E8V535"/>
<organism evidence="1 2">
    <name type="scientific">Terriglobus saanensis (strain ATCC BAA-1853 / DSM 23119 / SP1PR4)</name>
    <dbReference type="NCBI Taxonomy" id="401053"/>
    <lineage>
        <taxon>Bacteria</taxon>
        <taxon>Pseudomonadati</taxon>
        <taxon>Acidobacteriota</taxon>
        <taxon>Terriglobia</taxon>
        <taxon>Terriglobales</taxon>
        <taxon>Acidobacteriaceae</taxon>
        <taxon>Terriglobus</taxon>
    </lineage>
</organism>
<dbReference type="EMBL" id="CP002467">
    <property type="protein sequence ID" value="ADV83722.1"/>
    <property type="molecule type" value="Genomic_DNA"/>
</dbReference>
<evidence type="ECO:0000313" key="2">
    <source>
        <dbReference type="Proteomes" id="UP000006844"/>
    </source>
</evidence>
<dbReference type="OrthoDB" id="122449at2"/>
<name>E8V535_TERSS</name>
<dbReference type="InterPro" id="IPR041916">
    <property type="entry name" value="Anti_sigma_zinc_sf"/>
</dbReference>
<dbReference type="Proteomes" id="UP000006844">
    <property type="component" value="Chromosome"/>
</dbReference>
<gene>
    <name evidence="1" type="ordered locus">AciPR4_2962</name>
</gene>
<dbReference type="STRING" id="401053.AciPR4_2962"/>
<evidence type="ECO:0000313" key="1">
    <source>
        <dbReference type="EMBL" id="ADV83722.1"/>
    </source>
</evidence>
<evidence type="ECO:0008006" key="3">
    <source>
        <dbReference type="Google" id="ProtNLM"/>
    </source>
</evidence>
<dbReference type="RefSeq" id="WP_013569454.1">
    <property type="nucleotide sequence ID" value="NC_014963.1"/>
</dbReference>
<proteinExistence type="predicted"/>
<dbReference type="eggNOG" id="COG5660">
    <property type="taxonomic scope" value="Bacteria"/>
</dbReference>
<reference evidence="1 2" key="1">
    <citation type="journal article" date="2012" name="Stand. Genomic Sci.">
        <title>Complete genome sequence of Terriglobus saanensis type strain SP1PR4(T), an Acidobacteria from tundra soil.</title>
        <authorList>
            <person name="Rawat S.R."/>
            <person name="Mannisto M.K."/>
            <person name="Starovoytov V."/>
            <person name="Goodwin L."/>
            <person name="Nolan M."/>
            <person name="Hauser L."/>
            <person name="Land M."/>
            <person name="Davenport K.W."/>
            <person name="Woyke T."/>
            <person name="Haggblom M.M."/>
        </authorList>
    </citation>
    <scope>NUCLEOTIDE SEQUENCE</scope>
    <source>
        <strain evidence="2">ATCC BAA-1853 / DSM 23119 / SP1PR4</strain>
    </source>
</reference>
<accession>E8V535</accession>
<sequence>MDCKKYETEILDLIDAPSGPNGAPLADHAAARHIAGCPECLTELNGMRATFAAMSDWTAPEISPWFDGKLAARLREAQQAQPEGFFARLRSRFLFTSNLQLRPIMAGAMAIMLAVGGGGYASFVHLHPSVQASATVQDLQLLDTDATALQQIDQLVDDNSTDDGNDSAS</sequence>
<dbReference type="HOGENOM" id="CLU_132024_0_0_0"/>
<keyword evidence="2" id="KW-1185">Reference proteome</keyword>
<dbReference type="Gene3D" id="1.10.10.1320">
    <property type="entry name" value="Anti-sigma factor, zinc-finger domain"/>
    <property type="match status" value="1"/>
</dbReference>
<dbReference type="KEGG" id="tsa:AciPR4_2962"/>
<protein>
    <recommendedName>
        <fullName evidence="3">Transmembrane anti-sigma factor</fullName>
    </recommendedName>
</protein>